<feature type="compositionally biased region" description="Polar residues" evidence="1">
    <location>
        <begin position="325"/>
        <end position="348"/>
    </location>
</feature>
<evidence type="ECO:0000256" key="2">
    <source>
        <dbReference type="SAM" id="Phobius"/>
    </source>
</evidence>
<evidence type="ECO:0000313" key="4">
    <source>
        <dbReference type="Proteomes" id="UP000559027"/>
    </source>
</evidence>
<comment type="caution">
    <text evidence="3">The sequence shown here is derived from an EMBL/GenBank/DDBJ whole genome shotgun (WGS) entry which is preliminary data.</text>
</comment>
<accession>A0A8H5GC00</accession>
<dbReference type="EMBL" id="JAACJO010000002">
    <property type="protein sequence ID" value="KAF5361945.1"/>
    <property type="molecule type" value="Genomic_DNA"/>
</dbReference>
<evidence type="ECO:0000256" key="1">
    <source>
        <dbReference type="SAM" id="MobiDB-lite"/>
    </source>
</evidence>
<reference evidence="3 4" key="1">
    <citation type="journal article" date="2020" name="ISME J.">
        <title>Uncovering the hidden diversity of litter-decomposition mechanisms in mushroom-forming fungi.</title>
        <authorList>
            <person name="Floudas D."/>
            <person name="Bentzer J."/>
            <person name="Ahren D."/>
            <person name="Johansson T."/>
            <person name="Persson P."/>
            <person name="Tunlid A."/>
        </authorList>
    </citation>
    <scope>NUCLEOTIDE SEQUENCE [LARGE SCALE GENOMIC DNA]</scope>
    <source>
        <strain evidence="3 4">CBS 146.42</strain>
    </source>
</reference>
<evidence type="ECO:0000313" key="3">
    <source>
        <dbReference type="EMBL" id="KAF5361945.1"/>
    </source>
</evidence>
<dbReference type="Proteomes" id="UP000559027">
    <property type="component" value="Unassembled WGS sequence"/>
</dbReference>
<name>A0A8H5GC00_9AGAR</name>
<sequence>MALQATAEDNKTFQYNMLNFGYHLYPEPTSLSPAYQRLKGGWEHFIDSLMREWKTLNIISVLLLSAIMTMFQIQGAADDPVTRYIAFWSLICALMSLLYGCLFIIRFGTMRKASKAAEWALEARKSQTILWNVWVMLAMPVVWLSWSIITFIACIMSFMWRAQANLPSDFVFAATATTEFALRIFVCGVLGIGVLYGALIINTFRLYGTRMDEAWQRRVQSFILNADPSSTPPPPPPQYFHNPSQVPFTPGPVVYSQPSSRHSRRSSGSDSGQTPYLAAALGSRDLGGQGFKSTSASQPQGDKPTILAQTRPGSSLRKSPEHRSASSYQRFSSLRTWQKQLRNNSPGHPSSRSSKTRSHRSDLPNKMNMR</sequence>
<dbReference type="AlphaFoldDB" id="A0A8H5GC00"/>
<feature type="compositionally biased region" description="Low complexity" evidence="1">
    <location>
        <begin position="256"/>
        <end position="271"/>
    </location>
</feature>
<keyword evidence="2" id="KW-0472">Membrane</keyword>
<dbReference type="OrthoDB" id="3062801at2759"/>
<feature type="transmembrane region" description="Helical" evidence="2">
    <location>
        <begin position="55"/>
        <end position="73"/>
    </location>
</feature>
<proteinExistence type="predicted"/>
<keyword evidence="2" id="KW-0812">Transmembrane</keyword>
<keyword evidence="2" id="KW-1133">Transmembrane helix</keyword>
<gene>
    <name evidence="3" type="ORF">D9756_002806</name>
</gene>
<feature type="compositionally biased region" description="Polar residues" evidence="1">
    <location>
        <begin position="291"/>
        <end position="300"/>
    </location>
</feature>
<feature type="transmembrane region" description="Helical" evidence="2">
    <location>
        <begin position="85"/>
        <end position="108"/>
    </location>
</feature>
<feature type="transmembrane region" description="Helical" evidence="2">
    <location>
        <begin position="180"/>
        <end position="201"/>
    </location>
</feature>
<feature type="region of interest" description="Disordered" evidence="1">
    <location>
        <begin position="250"/>
        <end position="370"/>
    </location>
</feature>
<feature type="compositionally biased region" description="Polar residues" evidence="1">
    <location>
        <begin position="307"/>
        <end position="317"/>
    </location>
</feature>
<protein>
    <submittedName>
        <fullName evidence="3">Uncharacterized protein</fullName>
    </submittedName>
</protein>
<organism evidence="3 4">
    <name type="scientific">Leucocoprinus leucothites</name>
    <dbReference type="NCBI Taxonomy" id="201217"/>
    <lineage>
        <taxon>Eukaryota</taxon>
        <taxon>Fungi</taxon>
        <taxon>Dikarya</taxon>
        <taxon>Basidiomycota</taxon>
        <taxon>Agaricomycotina</taxon>
        <taxon>Agaricomycetes</taxon>
        <taxon>Agaricomycetidae</taxon>
        <taxon>Agaricales</taxon>
        <taxon>Agaricineae</taxon>
        <taxon>Agaricaceae</taxon>
        <taxon>Leucocoprinus</taxon>
    </lineage>
</organism>
<feature type="transmembrane region" description="Helical" evidence="2">
    <location>
        <begin position="129"/>
        <end position="160"/>
    </location>
</feature>
<keyword evidence="4" id="KW-1185">Reference proteome</keyword>